<gene>
    <name evidence="2" type="ORF">OP10G_2014</name>
</gene>
<feature type="transmembrane region" description="Helical" evidence="1">
    <location>
        <begin position="41"/>
        <end position="63"/>
    </location>
</feature>
<dbReference type="Proteomes" id="UP000027982">
    <property type="component" value="Chromosome"/>
</dbReference>
<organism evidence="2 3">
    <name type="scientific">Fimbriimonas ginsengisoli Gsoil 348</name>
    <dbReference type="NCBI Taxonomy" id="661478"/>
    <lineage>
        <taxon>Bacteria</taxon>
        <taxon>Bacillati</taxon>
        <taxon>Armatimonadota</taxon>
        <taxon>Fimbriimonadia</taxon>
        <taxon>Fimbriimonadales</taxon>
        <taxon>Fimbriimonadaceae</taxon>
        <taxon>Fimbriimonas</taxon>
    </lineage>
</organism>
<dbReference type="AlphaFoldDB" id="A0A068NPS2"/>
<keyword evidence="1" id="KW-1133">Transmembrane helix</keyword>
<feature type="transmembrane region" description="Helical" evidence="1">
    <location>
        <begin position="103"/>
        <end position="123"/>
    </location>
</feature>
<dbReference type="OrthoDB" id="327939at2"/>
<dbReference type="PANTHER" id="PTHR36974">
    <property type="entry name" value="MEMBRANE PROTEIN-RELATED"/>
    <property type="match status" value="1"/>
</dbReference>
<keyword evidence="1" id="KW-0472">Membrane</keyword>
<proteinExistence type="predicted"/>
<name>A0A068NPS2_FIMGI</name>
<dbReference type="RefSeq" id="WP_025226044.1">
    <property type="nucleotide sequence ID" value="NZ_CP007139.1"/>
</dbReference>
<dbReference type="PANTHER" id="PTHR36974:SF1">
    <property type="entry name" value="DOXX FAMILY MEMBRANE PROTEIN"/>
    <property type="match status" value="1"/>
</dbReference>
<feature type="transmembrane region" description="Helical" evidence="1">
    <location>
        <begin position="9"/>
        <end position="29"/>
    </location>
</feature>
<evidence type="ECO:0000313" key="3">
    <source>
        <dbReference type="Proteomes" id="UP000027982"/>
    </source>
</evidence>
<dbReference type="HOGENOM" id="CLU_128738_4_1_0"/>
<evidence type="ECO:0000256" key="1">
    <source>
        <dbReference type="SAM" id="Phobius"/>
    </source>
</evidence>
<feature type="transmembrane region" description="Helical" evidence="1">
    <location>
        <begin position="70"/>
        <end position="91"/>
    </location>
</feature>
<reference evidence="2 3" key="1">
    <citation type="journal article" date="2014" name="PLoS ONE">
        <title>The first complete genome sequence of the class fimbriimonadia in the phylum armatimonadetes.</title>
        <authorList>
            <person name="Hu Z.Y."/>
            <person name="Wang Y.Z."/>
            <person name="Im W.T."/>
            <person name="Wang S.Y."/>
            <person name="Zhao G.P."/>
            <person name="Zheng H.J."/>
            <person name="Quan Z.X."/>
        </authorList>
    </citation>
    <scope>NUCLEOTIDE SEQUENCE [LARGE SCALE GENOMIC DNA]</scope>
    <source>
        <strain evidence="2">Gsoil 348</strain>
    </source>
</reference>
<dbReference type="STRING" id="661478.OP10G_2014"/>
<keyword evidence="1" id="KW-0812">Transmembrane</keyword>
<evidence type="ECO:0000313" key="2">
    <source>
        <dbReference type="EMBL" id="AIE85382.1"/>
    </source>
</evidence>
<dbReference type="KEGG" id="fgi:OP10G_2014"/>
<evidence type="ECO:0008006" key="4">
    <source>
        <dbReference type="Google" id="ProtNLM"/>
    </source>
</evidence>
<sequence>MGRFFAPQPFFRALLALGMIAIGILHFVLNEQFERVMPAYIPAHRGLVLISGLFEVAGGAGLLIPASRRYASFGLVALYVAVFPVNVDMALHPAADAAPWLRVALWLRLPLQGVLIAWALWVGRGSVHPA</sequence>
<keyword evidence="3" id="KW-1185">Reference proteome</keyword>
<dbReference type="eggNOG" id="COG4270">
    <property type="taxonomic scope" value="Bacteria"/>
</dbReference>
<protein>
    <recommendedName>
        <fullName evidence="4">DoxX family protein</fullName>
    </recommendedName>
</protein>
<accession>A0A068NPS2</accession>
<dbReference type="EMBL" id="CP007139">
    <property type="protein sequence ID" value="AIE85382.1"/>
    <property type="molecule type" value="Genomic_DNA"/>
</dbReference>